<reference evidence="6" key="1">
    <citation type="journal article" date="2014" name="Front. Microbiol.">
        <title>High frequency of phylogenetically diverse reductive dehalogenase-homologous genes in deep subseafloor sedimentary metagenomes.</title>
        <authorList>
            <person name="Kawai M."/>
            <person name="Futagami T."/>
            <person name="Toyoda A."/>
            <person name="Takaki Y."/>
            <person name="Nishi S."/>
            <person name="Hori S."/>
            <person name="Arai W."/>
            <person name="Tsubouchi T."/>
            <person name="Morono Y."/>
            <person name="Uchiyama I."/>
            <person name="Ito T."/>
            <person name="Fujiyama A."/>
            <person name="Inagaki F."/>
            <person name="Takami H."/>
        </authorList>
    </citation>
    <scope>NUCLEOTIDE SEQUENCE</scope>
    <source>
        <strain evidence="6">Expedition CK06-06</strain>
    </source>
</reference>
<dbReference type="InterPro" id="IPR009014">
    <property type="entry name" value="Transketo_C/PFOR_II"/>
</dbReference>
<gene>
    <name evidence="6" type="ORF">S12H4_24069</name>
</gene>
<dbReference type="Gene3D" id="3.40.50.970">
    <property type="match status" value="1"/>
</dbReference>
<evidence type="ECO:0000259" key="4">
    <source>
        <dbReference type="Pfam" id="PF02779"/>
    </source>
</evidence>
<proteinExistence type="predicted"/>
<dbReference type="SUPFAM" id="SSF52518">
    <property type="entry name" value="Thiamin diphosphate-binding fold (THDP-binding)"/>
    <property type="match status" value="1"/>
</dbReference>
<dbReference type="AlphaFoldDB" id="X1T3N0"/>
<dbReference type="Pfam" id="PF02779">
    <property type="entry name" value="Transket_pyr"/>
    <property type="match status" value="1"/>
</dbReference>
<evidence type="ECO:0000256" key="2">
    <source>
        <dbReference type="ARBA" id="ARBA00023002"/>
    </source>
</evidence>
<dbReference type="PANTHER" id="PTHR43257">
    <property type="entry name" value="PYRUVATE DEHYDROGENASE E1 COMPONENT BETA SUBUNIT"/>
    <property type="match status" value="1"/>
</dbReference>
<organism evidence="6">
    <name type="scientific">marine sediment metagenome</name>
    <dbReference type="NCBI Taxonomy" id="412755"/>
    <lineage>
        <taxon>unclassified sequences</taxon>
        <taxon>metagenomes</taxon>
        <taxon>ecological metagenomes</taxon>
    </lineage>
</organism>
<evidence type="ECO:0008006" key="7">
    <source>
        <dbReference type="Google" id="ProtNLM"/>
    </source>
</evidence>
<comment type="caution">
    <text evidence="6">The sequence shown here is derived from an EMBL/GenBank/DDBJ whole genome shotgun (WGS) entry which is preliminary data.</text>
</comment>
<evidence type="ECO:0000259" key="5">
    <source>
        <dbReference type="Pfam" id="PF02780"/>
    </source>
</evidence>
<evidence type="ECO:0000256" key="3">
    <source>
        <dbReference type="ARBA" id="ARBA00023052"/>
    </source>
</evidence>
<keyword evidence="2" id="KW-0560">Oxidoreductase</keyword>
<dbReference type="InterPro" id="IPR033248">
    <property type="entry name" value="Transketolase_C"/>
</dbReference>
<dbReference type="GO" id="GO:0016491">
    <property type="term" value="F:oxidoreductase activity"/>
    <property type="evidence" value="ECO:0007669"/>
    <property type="project" value="UniProtKB-KW"/>
</dbReference>
<evidence type="ECO:0000256" key="1">
    <source>
        <dbReference type="ARBA" id="ARBA00001964"/>
    </source>
</evidence>
<dbReference type="Pfam" id="PF02780">
    <property type="entry name" value="Transketolase_C"/>
    <property type="match status" value="1"/>
</dbReference>
<dbReference type="EMBL" id="BARW01012955">
    <property type="protein sequence ID" value="GAI74634.1"/>
    <property type="molecule type" value="Genomic_DNA"/>
</dbReference>
<feature type="domain" description="Transketolase-like pyrimidine-binding" evidence="4">
    <location>
        <begin position="1"/>
        <end position="96"/>
    </location>
</feature>
<feature type="domain" description="Transketolase C-terminal" evidence="5">
    <location>
        <begin position="111"/>
        <end position="162"/>
    </location>
</feature>
<dbReference type="SUPFAM" id="SSF52922">
    <property type="entry name" value="TK C-terminal domain-like"/>
    <property type="match status" value="1"/>
</dbReference>
<evidence type="ECO:0000313" key="6">
    <source>
        <dbReference type="EMBL" id="GAI74634.1"/>
    </source>
</evidence>
<keyword evidence="3" id="KW-0786">Thiamine pyrophosphate</keyword>
<protein>
    <recommendedName>
        <fullName evidence="7">Transketolase-like pyrimidine-binding domain-containing protein</fullName>
    </recommendedName>
</protein>
<dbReference type="InterPro" id="IPR029061">
    <property type="entry name" value="THDP-binding"/>
</dbReference>
<accession>X1T3N0</accession>
<dbReference type="InterPro" id="IPR005475">
    <property type="entry name" value="Transketolase-like_Pyr-bd"/>
</dbReference>
<comment type="cofactor">
    <cofactor evidence="1">
        <name>thiamine diphosphate</name>
        <dbReference type="ChEBI" id="CHEBI:58937"/>
    </cofactor>
</comment>
<sequence length="163" mass="17625">MFCDFIGVCGDELLNQLQMRYMFGGKTKLPLTILGISGAGVSAAAQHSKSLYGWFMAIKGLKLVIPSTAYDAKGLLKSAIREDNPVVFLAHKMLARLTSQVPEEEYLIPLGKADIKREGSDVTVVATALMVHRALAAAAKLQQKGISIEVIDPRTLVPLDKQA</sequence>
<dbReference type="Gene3D" id="3.40.50.920">
    <property type="match status" value="1"/>
</dbReference>
<dbReference type="PANTHER" id="PTHR43257:SF2">
    <property type="entry name" value="PYRUVATE DEHYDROGENASE E1 COMPONENT SUBUNIT BETA"/>
    <property type="match status" value="1"/>
</dbReference>
<feature type="non-terminal residue" evidence="6">
    <location>
        <position position="163"/>
    </location>
</feature>
<name>X1T3N0_9ZZZZ</name>